<dbReference type="InterPro" id="IPR029058">
    <property type="entry name" value="AB_hydrolase_fold"/>
</dbReference>
<name>A0ABW3FQZ3_9PSEU</name>
<dbReference type="SUPFAM" id="SSF53474">
    <property type="entry name" value="alpha/beta-Hydrolases"/>
    <property type="match status" value="1"/>
</dbReference>
<dbReference type="Gene3D" id="3.40.50.1820">
    <property type="entry name" value="alpha/beta hydrolase"/>
    <property type="match status" value="1"/>
</dbReference>
<gene>
    <name evidence="2" type="ORF">ACFQ16_14580</name>
</gene>
<feature type="domain" description="Dienelactone hydrolase" evidence="1">
    <location>
        <begin position="20"/>
        <end position="227"/>
    </location>
</feature>
<dbReference type="Pfam" id="PF01738">
    <property type="entry name" value="DLH"/>
    <property type="match status" value="1"/>
</dbReference>
<comment type="caution">
    <text evidence="2">The sequence shown here is derived from an EMBL/GenBank/DDBJ whole genome shotgun (WGS) entry which is preliminary data.</text>
</comment>
<evidence type="ECO:0000313" key="3">
    <source>
        <dbReference type="Proteomes" id="UP001597018"/>
    </source>
</evidence>
<dbReference type="InterPro" id="IPR002925">
    <property type="entry name" value="Dienelactn_hydro"/>
</dbReference>
<organism evidence="2 3">
    <name type="scientific">Saccharopolyspora rosea</name>
    <dbReference type="NCBI Taxonomy" id="524884"/>
    <lineage>
        <taxon>Bacteria</taxon>
        <taxon>Bacillati</taxon>
        <taxon>Actinomycetota</taxon>
        <taxon>Actinomycetes</taxon>
        <taxon>Pseudonocardiales</taxon>
        <taxon>Pseudonocardiaceae</taxon>
        <taxon>Saccharopolyspora</taxon>
    </lineage>
</organism>
<keyword evidence="3" id="KW-1185">Reference proteome</keyword>
<dbReference type="GO" id="GO:0016787">
    <property type="term" value="F:hydrolase activity"/>
    <property type="evidence" value="ECO:0007669"/>
    <property type="project" value="UniProtKB-KW"/>
</dbReference>
<dbReference type="PANTHER" id="PTHR46623:SF6">
    <property type="entry name" value="ALPHA_BETA-HYDROLASES SUPERFAMILY PROTEIN"/>
    <property type="match status" value="1"/>
</dbReference>
<accession>A0ABW3FQZ3</accession>
<keyword evidence="2" id="KW-0378">Hydrolase</keyword>
<reference evidence="3" key="1">
    <citation type="journal article" date="2019" name="Int. J. Syst. Evol. Microbiol.">
        <title>The Global Catalogue of Microorganisms (GCM) 10K type strain sequencing project: providing services to taxonomists for standard genome sequencing and annotation.</title>
        <authorList>
            <consortium name="The Broad Institute Genomics Platform"/>
            <consortium name="The Broad Institute Genome Sequencing Center for Infectious Disease"/>
            <person name="Wu L."/>
            <person name="Ma J."/>
        </authorList>
    </citation>
    <scope>NUCLEOTIDE SEQUENCE [LARGE SCALE GENOMIC DNA]</scope>
    <source>
        <strain evidence="3">CCUG 56401</strain>
    </source>
</reference>
<dbReference type="InterPro" id="IPR051049">
    <property type="entry name" value="Dienelactone_hydrolase-like"/>
</dbReference>
<evidence type="ECO:0000259" key="1">
    <source>
        <dbReference type="Pfam" id="PF01738"/>
    </source>
</evidence>
<dbReference type="PANTHER" id="PTHR46623">
    <property type="entry name" value="CARBOXYMETHYLENEBUTENOLIDASE-RELATED"/>
    <property type="match status" value="1"/>
</dbReference>
<proteinExistence type="predicted"/>
<dbReference type="EC" id="3.1.-.-" evidence="2"/>
<sequence>MTPTRTETLALTDGTQLRLTVAEPDHVIRGGLVVLHEARGVTDRVRRLAAMLAEDGWLTVVPHLYHRDGTDEFHDHHPDEHVDHQVRRLSGEAILADSDASFVWLTDRDVPADRQGVIGFDIGGTAALVVAASRSIGAAVSVGGRGILEPLSASLPPLVEIAHELACPWLGLYGDDDEIEPGEVEKLREVADGAEVVTDVVRFPGGEHRFDRDPDLAEEARRRACNWFDLHLR</sequence>
<evidence type="ECO:0000313" key="2">
    <source>
        <dbReference type="EMBL" id="MFD0920971.1"/>
    </source>
</evidence>
<dbReference type="Proteomes" id="UP001597018">
    <property type="component" value="Unassembled WGS sequence"/>
</dbReference>
<protein>
    <submittedName>
        <fullName evidence="2">Dienelactone hydrolase family protein</fullName>
        <ecNumber evidence="2">3.1.-.-</ecNumber>
    </submittedName>
</protein>
<dbReference type="RefSeq" id="WP_345600652.1">
    <property type="nucleotide sequence ID" value="NZ_BAABLT010000011.1"/>
</dbReference>
<dbReference type="EMBL" id="JBHTIW010000009">
    <property type="protein sequence ID" value="MFD0920971.1"/>
    <property type="molecule type" value="Genomic_DNA"/>
</dbReference>